<protein>
    <recommendedName>
        <fullName evidence="1">MaoC-like domain-containing protein</fullName>
    </recommendedName>
</protein>
<dbReference type="InterPro" id="IPR002539">
    <property type="entry name" value="MaoC-like_dom"/>
</dbReference>
<evidence type="ECO:0000313" key="2">
    <source>
        <dbReference type="EMBL" id="ATB43807.1"/>
    </source>
</evidence>
<organism evidence="2 3">
    <name type="scientific">Cystobacter fuscus</name>
    <dbReference type="NCBI Taxonomy" id="43"/>
    <lineage>
        <taxon>Bacteria</taxon>
        <taxon>Pseudomonadati</taxon>
        <taxon>Myxococcota</taxon>
        <taxon>Myxococcia</taxon>
        <taxon>Myxococcales</taxon>
        <taxon>Cystobacterineae</taxon>
        <taxon>Archangiaceae</taxon>
        <taxon>Cystobacter</taxon>
    </lineage>
</organism>
<dbReference type="AlphaFoldDB" id="A0A250JK00"/>
<proteinExistence type="predicted"/>
<accession>A0A250JK00</accession>
<dbReference type="Proteomes" id="UP000217257">
    <property type="component" value="Chromosome"/>
</dbReference>
<dbReference type="Pfam" id="PF01575">
    <property type="entry name" value="MaoC_dehydratas"/>
    <property type="match status" value="1"/>
</dbReference>
<feature type="domain" description="MaoC-like" evidence="1">
    <location>
        <begin position="24"/>
        <end position="98"/>
    </location>
</feature>
<dbReference type="EMBL" id="CP022098">
    <property type="protein sequence ID" value="ATB43807.1"/>
    <property type="molecule type" value="Genomic_DNA"/>
</dbReference>
<evidence type="ECO:0000313" key="3">
    <source>
        <dbReference type="Proteomes" id="UP000217257"/>
    </source>
</evidence>
<evidence type="ECO:0000259" key="1">
    <source>
        <dbReference type="Pfam" id="PF01575"/>
    </source>
</evidence>
<dbReference type="SUPFAM" id="SSF54637">
    <property type="entry name" value="Thioesterase/thiol ester dehydrase-isomerase"/>
    <property type="match status" value="1"/>
</dbReference>
<sequence length="120" mass="12669">MSALPPIRIDAVEAAPMVVWVRAMNDDNPIHVDPAVADALGFGPRTVNPGPMNLAYAMNLLLAATPDRPIAAIEARFLGNVQSGDSVRAEGTQEGDTATLRLVRAEDGAVLVDAVARLRE</sequence>
<name>A0A250JK00_9BACT</name>
<gene>
    <name evidence="2" type="ORF">CYFUS_009287</name>
</gene>
<dbReference type="InterPro" id="IPR029069">
    <property type="entry name" value="HotDog_dom_sf"/>
</dbReference>
<reference evidence="2 3" key="1">
    <citation type="submission" date="2017-06" db="EMBL/GenBank/DDBJ databases">
        <title>Sequencing and comparative analysis of myxobacterial genomes.</title>
        <authorList>
            <person name="Rupp O."/>
            <person name="Goesmann A."/>
            <person name="Sogaard-Andersen L."/>
        </authorList>
    </citation>
    <scope>NUCLEOTIDE SEQUENCE [LARGE SCALE GENOMIC DNA]</scope>
    <source>
        <strain evidence="2 3">DSM 52655</strain>
    </source>
</reference>
<dbReference type="KEGG" id="cfus:CYFUS_009287"/>
<dbReference type="Gene3D" id="3.10.129.10">
    <property type="entry name" value="Hotdog Thioesterase"/>
    <property type="match status" value="1"/>
</dbReference>